<keyword evidence="1" id="KW-0413">Isomerase</keyword>
<dbReference type="EMBL" id="JADFTT010000238">
    <property type="protein sequence ID" value="KAG5764631.1"/>
    <property type="molecule type" value="Genomic_DNA"/>
</dbReference>
<dbReference type="Pfam" id="PF24137">
    <property type="entry name" value="DA_N"/>
    <property type="match status" value="1"/>
</dbReference>
<proteinExistence type="inferred from homology"/>
<comment type="similarity">
    <text evidence="2">Belongs to the Diels-Alderase family.</text>
</comment>
<feature type="signal peptide" evidence="3">
    <location>
        <begin position="1"/>
        <end position="22"/>
    </location>
</feature>
<evidence type="ECO:0000313" key="7">
    <source>
        <dbReference type="Proteomes" id="UP000750502"/>
    </source>
</evidence>
<evidence type="ECO:0000256" key="3">
    <source>
        <dbReference type="SAM" id="SignalP"/>
    </source>
</evidence>
<evidence type="ECO:0000256" key="1">
    <source>
        <dbReference type="ARBA" id="ARBA00023235"/>
    </source>
</evidence>
<feature type="domain" description="Diels-Alderase C-terminal" evidence="4">
    <location>
        <begin position="254"/>
        <end position="402"/>
    </location>
</feature>
<keyword evidence="3" id="KW-0732">Signal</keyword>
<reference evidence="6" key="1">
    <citation type="journal article" date="2020" name="bioRxiv">
        <title>Historical genomics reveals the evolutionary mechanisms behind multiple outbreaks of the host-specific coffee wilt pathogen Fusarium xylarioides.</title>
        <authorList>
            <person name="Peck D."/>
            <person name="Nowell R.W."/>
            <person name="Flood J."/>
            <person name="Ryan M.J."/>
            <person name="Barraclough T.G."/>
        </authorList>
    </citation>
    <scope>NUCLEOTIDE SEQUENCE</scope>
    <source>
        <strain evidence="6">IMI 127659i</strain>
    </source>
</reference>
<dbReference type="SUPFAM" id="SSF159245">
    <property type="entry name" value="AttH-like"/>
    <property type="match status" value="1"/>
</dbReference>
<dbReference type="Pfam" id="PF22903">
    <property type="entry name" value="DA_C"/>
    <property type="match status" value="1"/>
</dbReference>
<evidence type="ECO:0000256" key="2">
    <source>
        <dbReference type="ARBA" id="ARBA00046325"/>
    </source>
</evidence>
<gene>
    <name evidence="6" type="ORF">H9Q72_007286</name>
</gene>
<comment type="caution">
    <text evidence="6">The sequence shown here is derived from an EMBL/GenBank/DDBJ whole genome shotgun (WGS) entry which is preliminary data.</text>
</comment>
<keyword evidence="7" id="KW-1185">Reference proteome</keyword>
<evidence type="ECO:0000313" key="6">
    <source>
        <dbReference type="EMBL" id="KAG5764631.1"/>
    </source>
</evidence>
<dbReference type="Proteomes" id="UP000750502">
    <property type="component" value="Unassembled WGS sequence"/>
</dbReference>
<evidence type="ECO:0008006" key="8">
    <source>
        <dbReference type="Google" id="ProtNLM"/>
    </source>
</evidence>
<dbReference type="InterPro" id="IPR056402">
    <property type="entry name" value="DA_N"/>
</dbReference>
<evidence type="ECO:0000259" key="4">
    <source>
        <dbReference type="Pfam" id="PF22903"/>
    </source>
</evidence>
<name>A0A9P7HZG9_9HYPO</name>
<feature type="chain" id="PRO_5040108013" description="Diels-Alderase" evidence="3">
    <location>
        <begin position="23"/>
        <end position="413"/>
    </location>
</feature>
<dbReference type="InterPro" id="IPR054499">
    <property type="entry name" value="DA_C"/>
</dbReference>
<dbReference type="GO" id="GO:0016853">
    <property type="term" value="F:isomerase activity"/>
    <property type="evidence" value="ECO:0007669"/>
    <property type="project" value="UniProtKB-KW"/>
</dbReference>
<organism evidence="6 7">
    <name type="scientific">Fusarium xylarioides</name>
    <dbReference type="NCBI Taxonomy" id="221167"/>
    <lineage>
        <taxon>Eukaryota</taxon>
        <taxon>Fungi</taxon>
        <taxon>Dikarya</taxon>
        <taxon>Ascomycota</taxon>
        <taxon>Pezizomycotina</taxon>
        <taxon>Sordariomycetes</taxon>
        <taxon>Hypocreomycetidae</taxon>
        <taxon>Hypocreales</taxon>
        <taxon>Nectriaceae</taxon>
        <taxon>Fusarium</taxon>
        <taxon>Fusarium fujikuroi species complex</taxon>
    </lineage>
</organism>
<protein>
    <recommendedName>
        <fullName evidence="8">Diels-Alderase</fullName>
    </recommendedName>
</protein>
<accession>A0A9P7HZG9</accession>
<sequence>MRFHQAAALVASLSGLFVSASLQNKQCFEHQATAGKFVDGPATMSVDPLIGFDSPMVSVFNSTVSENWSFDAVSHDGRASIVVYLTRGTVANNVGAQRGLISVSWANGTRYMENVFVNMSADREAEPGLGTLCVALVVNMSTLTTCPKSTSGLWTNTAKNVSWGFTASTDFKTSVVTIKSSTINGTFTLKNRGPPIYPGGLVYPNAKASVIFAPEMCWQEQFPVADAEVDLDIRGTPFVLSGVGGRDKNWNPRPWAVISGNWDMGRIVAGPYGLMFWNYTSAVDGQSYFSATLMEGRDVIFRTSNGQPSCSRTYRTIKLTNGGGVHLASAPGAISPLPKSRHTGYIIDLVSPKTGKHWRFALDFSQTTFWFPASETLNVGQFGGIVSGGLVRREDFKGVASGSVQEYVIKKEF</sequence>
<feature type="domain" description="Diels-Alderase N-terminal" evidence="5">
    <location>
        <begin position="56"/>
        <end position="250"/>
    </location>
</feature>
<dbReference type="OrthoDB" id="5344254at2759"/>
<dbReference type="AlphaFoldDB" id="A0A9P7HZG9"/>
<reference evidence="6" key="2">
    <citation type="submission" date="2020-10" db="EMBL/GenBank/DDBJ databases">
        <authorList>
            <person name="Peck L.D."/>
            <person name="Nowell R.W."/>
            <person name="Flood J."/>
            <person name="Ryan M.J."/>
            <person name="Barraclough T.G."/>
        </authorList>
    </citation>
    <scope>NUCLEOTIDE SEQUENCE</scope>
    <source>
        <strain evidence="6">IMI 127659i</strain>
    </source>
</reference>
<evidence type="ECO:0000259" key="5">
    <source>
        <dbReference type="Pfam" id="PF24137"/>
    </source>
</evidence>